<organism evidence="2 3">
    <name type="scientific">Molorchus minor</name>
    <dbReference type="NCBI Taxonomy" id="1323400"/>
    <lineage>
        <taxon>Eukaryota</taxon>
        <taxon>Metazoa</taxon>
        <taxon>Ecdysozoa</taxon>
        <taxon>Arthropoda</taxon>
        <taxon>Hexapoda</taxon>
        <taxon>Insecta</taxon>
        <taxon>Pterygota</taxon>
        <taxon>Neoptera</taxon>
        <taxon>Endopterygota</taxon>
        <taxon>Coleoptera</taxon>
        <taxon>Polyphaga</taxon>
        <taxon>Cucujiformia</taxon>
        <taxon>Chrysomeloidea</taxon>
        <taxon>Cerambycidae</taxon>
        <taxon>Lamiinae</taxon>
        <taxon>Monochamini</taxon>
        <taxon>Molorchus</taxon>
    </lineage>
</organism>
<dbReference type="InterPro" id="IPR037120">
    <property type="entry name" value="Haem_peroxidase_sf_animal"/>
</dbReference>
<accession>A0ABQ9IZM8</accession>
<dbReference type="Proteomes" id="UP001162164">
    <property type="component" value="Unassembled WGS sequence"/>
</dbReference>
<dbReference type="EMBL" id="JAPWTJ010001686">
    <property type="protein sequence ID" value="KAJ8969969.1"/>
    <property type="molecule type" value="Genomic_DNA"/>
</dbReference>
<feature type="region of interest" description="Disordered" evidence="1">
    <location>
        <begin position="64"/>
        <end position="90"/>
    </location>
</feature>
<evidence type="ECO:0000256" key="1">
    <source>
        <dbReference type="SAM" id="MobiDB-lite"/>
    </source>
</evidence>
<gene>
    <name evidence="2" type="ORF">NQ317_008532</name>
</gene>
<dbReference type="InterPro" id="IPR019791">
    <property type="entry name" value="Haem_peroxidase_animal"/>
</dbReference>
<name>A0ABQ9IZM8_9CUCU</name>
<keyword evidence="3" id="KW-1185">Reference proteome</keyword>
<dbReference type="PROSITE" id="PS50292">
    <property type="entry name" value="PEROXIDASE_3"/>
    <property type="match status" value="1"/>
</dbReference>
<comment type="caution">
    <text evidence="2">The sequence shown here is derived from an EMBL/GenBank/DDBJ whole genome shotgun (WGS) entry which is preliminary data.</text>
</comment>
<evidence type="ECO:0000313" key="2">
    <source>
        <dbReference type="EMBL" id="KAJ8969969.1"/>
    </source>
</evidence>
<evidence type="ECO:0000313" key="3">
    <source>
        <dbReference type="Proteomes" id="UP001162164"/>
    </source>
</evidence>
<proteinExistence type="predicted"/>
<reference evidence="2" key="1">
    <citation type="journal article" date="2023" name="Insect Mol. Biol.">
        <title>Genome sequencing provides insights into the evolution of gene families encoding plant cell wall-degrading enzymes in longhorned beetles.</title>
        <authorList>
            <person name="Shin N.R."/>
            <person name="Okamura Y."/>
            <person name="Kirsch R."/>
            <person name="Pauchet Y."/>
        </authorList>
    </citation>
    <scope>NUCLEOTIDE SEQUENCE</scope>
    <source>
        <strain evidence="2">MMC_N1</strain>
    </source>
</reference>
<dbReference type="Gene3D" id="1.10.640.10">
    <property type="entry name" value="Haem peroxidase domain superfamily, animal type"/>
    <property type="match status" value="1"/>
</dbReference>
<protein>
    <submittedName>
        <fullName evidence="2">Uncharacterized protein</fullName>
    </submittedName>
</protein>
<sequence>MTYKLPDKVIREINVNLLPATILVLIFLKNAESIRNSYDYNITSYTRMLPEEIRPIVRRAFNFEQKTSQTNKRGEPCTPDDQIPCPPMKYRKPSGECNNVRHSKWGTRGSALPQDFAAQL</sequence>